<dbReference type="InterPro" id="IPR006619">
    <property type="entry name" value="PGRP_domain_met/bac"/>
</dbReference>
<keyword evidence="3" id="KW-0472">Membrane</keyword>
<evidence type="ECO:0000256" key="4">
    <source>
        <dbReference type="SAM" id="SignalP"/>
    </source>
</evidence>
<comment type="similarity">
    <text evidence="1">Belongs to the N-acetylmuramoyl-L-alanine amidase 2 family.</text>
</comment>
<sequence length="724" mass="79564">MATNGLIFLLCLLSYAAAQRWRGDGRCGPNYPAPSATPGECNPASADPCCSEWGWCGHETGHCDCALCVDYSAGGSVPAGSLSGSCPRIVTRSEWGARSSNWVQYISRPVPKVVIHHSTGGTCSDQASCSAKVRGFQNYHMDSNGWGDIGYNFLVGNDGNVYEGRGWDQVGAHAYGQNHVSIGICFIGEFTNQKPNSAAIRAAKNLISCGISLGKISSTYSLYGHRDMGSTACPGNQLYDDIKTWGRYVFCVGTIVPGGQIHVTVGQRQHVPPGGSVILPCNYSLPSDDVRPLVSWWKDRGLVLTRRIVYEHRAGQYSKAYDEWEGRAVLLRQASLQITNLTTNDTGKYECEIRVPLQYGAARGFINLDVRGFPEKGEGTAVDLYPQIEAVRSDLNTTVGETVEMEFLYGVPVNSSERDVVKTIYKLKHGHTPPRENVCEILSKGSNCSGQYQTRARLEEKAWDSDDQSSFRRGLLVLTLENVVLSDEAVYEGEVRVERRGYNQSRVSITVADVPWCPYRSCPDGEWLECQTDTDMVCSCSCRPECTTCAPCTVVPGGQIHVTVGQRQHVPPGGSVILPCNYSLPSDDVRPLVSWWKDRGLVLTRRIVYEHRAGQYSKAYDEWEGRAVLLRQASLQISNLTTNDTGKYECEIRVPLQYGAARGFINLDVSVYGGKNNPLGKLQTGFIAGGGVVFILATAAILTRMLRNRKMNTSAPKYDRQVNM</sequence>
<evidence type="ECO:0000256" key="1">
    <source>
        <dbReference type="ARBA" id="ARBA00007553"/>
    </source>
</evidence>
<dbReference type="GO" id="GO:0008745">
    <property type="term" value="F:N-acetylmuramoyl-L-alanine amidase activity"/>
    <property type="evidence" value="ECO:0007669"/>
    <property type="project" value="InterPro"/>
</dbReference>
<dbReference type="InterPro" id="IPR002502">
    <property type="entry name" value="Amidase_domain"/>
</dbReference>
<dbReference type="GO" id="GO:0008270">
    <property type="term" value="F:zinc ion binding"/>
    <property type="evidence" value="ECO:0007669"/>
    <property type="project" value="InterPro"/>
</dbReference>
<dbReference type="InterPro" id="IPR013106">
    <property type="entry name" value="Ig_V-set"/>
</dbReference>
<dbReference type="GO" id="GO:0002376">
    <property type="term" value="P:immune system process"/>
    <property type="evidence" value="ECO:0007669"/>
    <property type="project" value="UniProtKB-KW"/>
</dbReference>
<dbReference type="InterPro" id="IPR007110">
    <property type="entry name" value="Ig-like_dom"/>
</dbReference>
<keyword evidence="3" id="KW-0812">Transmembrane</keyword>
<dbReference type="SMART" id="SM00644">
    <property type="entry name" value="Ami_2"/>
    <property type="match status" value="1"/>
</dbReference>
<feature type="domain" description="Ig-like" evidence="5">
    <location>
        <begin position="556"/>
        <end position="670"/>
    </location>
</feature>
<dbReference type="SUPFAM" id="SSF48726">
    <property type="entry name" value="Immunoglobulin"/>
    <property type="match status" value="2"/>
</dbReference>
<feature type="chain" id="PRO_5028304909" evidence="4">
    <location>
        <begin position="19"/>
        <end position="724"/>
    </location>
</feature>
<dbReference type="Gene3D" id="2.60.40.10">
    <property type="entry name" value="Immunoglobulins"/>
    <property type="match status" value="3"/>
</dbReference>
<feature type="signal peptide" evidence="4">
    <location>
        <begin position="1"/>
        <end position="18"/>
    </location>
</feature>
<dbReference type="GO" id="GO:0009253">
    <property type="term" value="P:peptidoglycan catabolic process"/>
    <property type="evidence" value="ECO:0007669"/>
    <property type="project" value="InterPro"/>
</dbReference>
<name>A0A6P4Z2D4_BRABE</name>
<dbReference type="SMART" id="SM00408">
    <property type="entry name" value="IGc2"/>
    <property type="match status" value="2"/>
</dbReference>
<keyword evidence="2" id="KW-0391">Immunity</keyword>
<dbReference type="CDD" id="cd10909">
    <property type="entry name" value="ChtBD1_GH18_2"/>
    <property type="match status" value="1"/>
</dbReference>
<dbReference type="Pfam" id="PF07686">
    <property type="entry name" value="V-set"/>
    <property type="match status" value="2"/>
</dbReference>
<dbReference type="OrthoDB" id="10001926at2759"/>
<organism evidence="6 7">
    <name type="scientific">Branchiostoma belcheri</name>
    <name type="common">Amphioxus</name>
    <dbReference type="NCBI Taxonomy" id="7741"/>
    <lineage>
        <taxon>Eukaryota</taxon>
        <taxon>Metazoa</taxon>
        <taxon>Chordata</taxon>
        <taxon>Cephalochordata</taxon>
        <taxon>Leptocardii</taxon>
        <taxon>Amphioxiformes</taxon>
        <taxon>Branchiostomatidae</taxon>
        <taxon>Branchiostoma</taxon>
    </lineage>
</organism>
<feature type="transmembrane region" description="Helical" evidence="3">
    <location>
        <begin position="685"/>
        <end position="703"/>
    </location>
</feature>
<dbReference type="AlphaFoldDB" id="A0A6P4Z2D4"/>
<dbReference type="InterPro" id="IPR003599">
    <property type="entry name" value="Ig_sub"/>
</dbReference>
<dbReference type="SUPFAM" id="SSF55846">
    <property type="entry name" value="N-acetylmuramoyl-L-alanine amidase-like"/>
    <property type="match status" value="1"/>
</dbReference>
<dbReference type="PANTHER" id="PTHR11022">
    <property type="entry name" value="PEPTIDOGLYCAN RECOGNITION PROTEIN"/>
    <property type="match status" value="1"/>
</dbReference>
<dbReference type="SMART" id="SM00406">
    <property type="entry name" value="IGv"/>
    <property type="match status" value="2"/>
</dbReference>
<proteinExistence type="inferred from homology"/>
<protein>
    <submittedName>
        <fullName evidence="7">Uncharacterized protein LOC109474788</fullName>
    </submittedName>
</protein>
<dbReference type="GeneID" id="109474788"/>
<dbReference type="InterPro" id="IPR003598">
    <property type="entry name" value="Ig_sub2"/>
</dbReference>
<dbReference type="PROSITE" id="PS50835">
    <property type="entry name" value="IG_LIKE"/>
    <property type="match status" value="2"/>
</dbReference>
<dbReference type="Proteomes" id="UP000515135">
    <property type="component" value="Unplaced"/>
</dbReference>
<keyword evidence="3" id="KW-1133">Transmembrane helix</keyword>
<dbReference type="InterPro" id="IPR015510">
    <property type="entry name" value="PGRP"/>
</dbReference>
<dbReference type="PANTHER" id="PTHR11022:SF41">
    <property type="entry name" value="PEPTIDOGLYCAN-RECOGNITION PROTEIN LC-RELATED"/>
    <property type="match status" value="1"/>
</dbReference>
<evidence type="ECO:0000256" key="3">
    <source>
        <dbReference type="SAM" id="Phobius"/>
    </source>
</evidence>
<evidence type="ECO:0000256" key="2">
    <source>
        <dbReference type="ARBA" id="ARBA00022859"/>
    </source>
</evidence>
<evidence type="ECO:0000313" key="6">
    <source>
        <dbReference type="Proteomes" id="UP000515135"/>
    </source>
</evidence>
<dbReference type="CDD" id="cd06583">
    <property type="entry name" value="PGRP"/>
    <property type="match status" value="1"/>
</dbReference>
<dbReference type="KEGG" id="bbel:109474788"/>
<dbReference type="Gene3D" id="3.40.80.10">
    <property type="entry name" value="Peptidoglycan recognition protein-like"/>
    <property type="match status" value="1"/>
</dbReference>
<accession>A0A6P4Z2D4</accession>
<evidence type="ECO:0000259" key="5">
    <source>
        <dbReference type="PROSITE" id="PS50835"/>
    </source>
</evidence>
<dbReference type="InterPro" id="IPR013783">
    <property type="entry name" value="Ig-like_fold"/>
</dbReference>
<gene>
    <name evidence="7" type="primary">LOC109474788</name>
</gene>
<evidence type="ECO:0000313" key="7">
    <source>
        <dbReference type="RefSeq" id="XP_019630708.1"/>
    </source>
</evidence>
<dbReference type="InterPro" id="IPR036505">
    <property type="entry name" value="Amidase/PGRP_sf"/>
</dbReference>
<dbReference type="Pfam" id="PF01510">
    <property type="entry name" value="Amidase_2"/>
    <property type="match status" value="1"/>
</dbReference>
<keyword evidence="6" id="KW-1185">Reference proteome</keyword>
<keyword evidence="4" id="KW-0732">Signal</keyword>
<dbReference type="SMART" id="SM00409">
    <property type="entry name" value="IG"/>
    <property type="match status" value="3"/>
</dbReference>
<dbReference type="RefSeq" id="XP_019630708.1">
    <property type="nucleotide sequence ID" value="XM_019775149.1"/>
</dbReference>
<dbReference type="SMART" id="SM00701">
    <property type="entry name" value="PGRP"/>
    <property type="match status" value="1"/>
</dbReference>
<dbReference type="InterPro" id="IPR036179">
    <property type="entry name" value="Ig-like_dom_sf"/>
</dbReference>
<dbReference type="FunFam" id="3.40.80.10:FF:000001">
    <property type="entry name" value="Peptidoglycan recognition protein 1"/>
    <property type="match status" value="1"/>
</dbReference>
<feature type="domain" description="Ig-like" evidence="5">
    <location>
        <begin position="257"/>
        <end position="353"/>
    </location>
</feature>
<reference evidence="7" key="1">
    <citation type="submission" date="2025-08" db="UniProtKB">
        <authorList>
            <consortium name="RefSeq"/>
        </authorList>
    </citation>
    <scope>IDENTIFICATION</scope>
    <source>
        <tissue evidence="7">Gonad</tissue>
    </source>
</reference>